<name>A0ABU8PLJ8_9HYPH</name>
<evidence type="ECO:0000313" key="4">
    <source>
        <dbReference type="Proteomes" id="UP001375812"/>
    </source>
</evidence>
<proteinExistence type="predicted"/>
<evidence type="ECO:0000256" key="1">
    <source>
        <dbReference type="SAM" id="SignalP"/>
    </source>
</evidence>
<accession>A0ABU8PLJ8</accession>
<dbReference type="Proteomes" id="UP001375812">
    <property type="component" value="Unassembled WGS sequence"/>
</dbReference>
<dbReference type="InterPro" id="IPR035437">
    <property type="entry name" value="SNase_OB-fold_sf"/>
</dbReference>
<dbReference type="Pfam" id="PF00565">
    <property type="entry name" value="SNase"/>
    <property type="match status" value="1"/>
</dbReference>
<dbReference type="PANTHER" id="PTHR12302">
    <property type="entry name" value="EBNA2 BINDING PROTEIN P100"/>
    <property type="match status" value="1"/>
</dbReference>
<comment type="caution">
    <text evidence="3">The sequence shown here is derived from an EMBL/GenBank/DDBJ whole genome shotgun (WGS) entry which is preliminary data.</text>
</comment>
<dbReference type="SMART" id="SM00318">
    <property type="entry name" value="SNc"/>
    <property type="match status" value="1"/>
</dbReference>
<feature type="chain" id="PRO_5045530873" evidence="1">
    <location>
        <begin position="21"/>
        <end position="172"/>
    </location>
</feature>
<dbReference type="InterPro" id="IPR016071">
    <property type="entry name" value="Staphylococal_nuclease_OB-fold"/>
</dbReference>
<dbReference type="RefSeq" id="WP_105545502.1">
    <property type="nucleotide sequence ID" value="NZ_JBBGZH010000003.1"/>
</dbReference>
<keyword evidence="4" id="KW-1185">Reference proteome</keyword>
<evidence type="ECO:0000313" key="3">
    <source>
        <dbReference type="EMBL" id="MEJ5023099.1"/>
    </source>
</evidence>
<dbReference type="EMBL" id="JBBGZH010000003">
    <property type="protein sequence ID" value="MEJ5023099.1"/>
    <property type="molecule type" value="Genomic_DNA"/>
</dbReference>
<gene>
    <name evidence="3" type="ORF">WH297_25760</name>
</gene>
<keyword evidence="1" id="KW-0732">Signal</keyword>
<reference evidence="3 4" key="1">
    <citation type="submission" date="2023-12" db="EMBL/GenBank/DDBJ databases">
        <title>Gut-associated functions are favored during microbiome assembly across C. elegans life.</title>
        <authorList>
            <person name="Zimmermann J."/>
        </authorList>
    </citation>
    <scope>NUCLEOTIDE SEQUENCE [LARGE SCALE GENOMIC DNA]</scope>
    <source>
        <strain evidence="3 4">MYb71</strain>
    </source>
</reference>
<dbReference type="SUPFAM" id="SSF50199">
    <property type="entry name" value="Staphylococcal nuclease"/>
    <property type="match status" value="1"/>
</dbReference>
<organism evidence="3 4">
    <name type="scientific">Ochrobactrum vermis</name>
    <dbReference type="NCBI Taxonomy" id="1827297"/>
    <lineage>
        <taxon>Bacteria</taxon>
        <taxon>Pseudomonadati</taxon>
        <taxon>Pseudomonadota</taxon>
        <taxon>Alphaproteobacteria</taxon>
        <taxon>Hyphomicrobiales</taxon>
        <taxon>Brucellaceae</taxon>
        <taxon>Brucella/Ochrobactrum group</taxon>
        <taxon>Ochrobactrum</taxon>
    </lineage>
</organism>
<protein>
    <submittedName>
        <fullName evidence="3">Thermonuclease family protein</fullName>
    </submittedName>
</protein>
<feature type="signal peptide" evidence="1">
    <location>
        <begin position="1"/>
        <end position="20"/>
    </location>
</feature>
<dbReference type="Gene3D" id="2.40.50.90">
    <property type="match status" value="1"/>
</dbReference>
<dbReference type="PROSITE" id="PS50830">
    <property type="entry name" value="TNASE_3"/>
    <property type="match status" value="1"/>
</dbReference>
<feature type="domain" description="TNase-like" evidence="2">
    <location>
        <begin position="26"/>
        <end position="157"/>
    </location>
</feature>
<dbReference type="PANTHER" id="PTHR12302:SF26">
    <property type="entry name" value="BLR1266 PROTEIN"/>
    <property type="match status" value="1"/>
</dbReference>
<sequence>MIFRCIFSAAIALPLTVGLAAAEQWSGSVAGTARVIDGDTISIRQQRVRIAAIDACEKEQSGILNGKTWPCGLVARSYLHEMIDGKHVSCRIVDVDRYNRSVGQCFLGNTDVGLAMVRVGQAETMLRYLPRNHGIDIAKYGYSENEARERLLGIWAADVESPHLYRRTHASR</sequence>
<evidence type="ECO:0000259" key="2">
    <source>
        <dbReference type="PROSITE" id="PS50830"/>
    </source>
</evidence>